<dbReference type="InterPro" id="IPR009010">
    <property type="entry name" value="Asp_de-COase-like_dom_sf"/>
</dbReference>
<sequence>PDTLAALGLADGTTAEAVQNGSRVRVTVMADNTLPPNVVHLPQHPVNAALGGLMNAIELEGV</sequence>
<organism evidence="1 2">
    <name type="scientific">Neisseria elongata subsp. glycolytica ATCC 29315</name>
    <dbReference type="NCBI Taxonomy" id="546263"/>
    <lineage>
        <taxon>Bacteria</taxon>
        <taxon>Pseudomonadati</taxon>
        <taxon>Pseudomonadota</taxon>
        <taxon>Betaproteobacteria</taxon>
        <taxon>Neisseriales</taxon>
        <taxon>Neisseriaceae</taxon>
        <taxon>Neisseria</taxon>
    </lineage>
</organism>
<comment type="caution">
    <text evidence="1">The sequence shown here is derived from an EMBL/GenBank/DDBJ whole genome shotgun (WGS) entry which is preliminary data.</text>
</comment>
<name>D4DSX6_NEIEG</name>
<evidence type="ECO:0000313" key="2">
    <source>
        <dbReference type="Proteomes" id="UP000005536"/>
    </source>
</evidence>
<evidence type="ECO:0000313" key="1">
    <source>
        <dbReference type="EMBL" id="EFE49160.1"/>
    </source>
</evidence>
<dbReference type="Proteomes" id="UP000005536">
    <property type="component" value="Unassembled WGS sequence"/>
</dbReference>
<dbReference type="SUPFAM" id="SSF50692">
    <property type="entry name" value="ADC-like"/>
    <property type="match status" value="1"/>
</dbReference>
<proteinExistence type="predicted"/>
<feature type="non-terminal residue" evidence="1">
    <location>
        <position position="1"/>
    </location>
</feature>
<protein>
    <recommendedName>
        <fullName evidence="3">Molybdopterin dinucleotide-binding domain-containing protein</fullName>
    </recommendedName>
</protein>
<dbReference type="EMBL" id="ADBF01000227">
    <property type="protein sequence ID" value="EFE49160.1"/>
    <property type="molecule type" value="Genomic_DNA"/>
</dbReference>
<accession>D4DSX6</accession>
<dbReference type="AlphaFoldDB" id="D4DSX6"/>
<evidence type="ECO:0008006" key="3">
    <source>
        <dbReference type="Google" id="ProtNLM"/>
    </source>
</evidence>
<reference evidence="1 2" key="1">
    <citation type="submission" date="2010-02" db="EMBL/GenBank/DDBJ databases">
        <authorList>
            <person name="Weinstock G."/>
            <person name="Sodergren E."/>
            <person name="Clifton S."/>
            <person name="Fulton L."/>
            <person name="Fulton B."/>
            <person name="Courtney L."/>
            <person name="Fronick C."/>
            <person name="Harrison M."/>
            <person name="Strong C."/>
            <person name="Farmer C."/>
            <person name="Delahaunty K."/>
            <person name="Markovic C."/>
            <person name="Hall O."/>
            <person name="Minx P."/>
            <person name="Tomlinson C."/>
            <person name="Mitreva M."/>
            <person name="Nelson J."/>
            <person name="Hou S."/>
            <person name="Wollam A."/>
            <person name="Pepin K.H."/>
            <person name="Johnson M."/>
            <person name="Bhonagiri V."/>
            <person name="Zhang X."/>
            <person name="Suruliraj S."/>
            <person name="Warren W."/>
            <person name="Chinwalla A."/>
            <person name="Mardis E.R."/>
            <person name="Wilson R.K."/>
        </authorList>
    </citation>
    <scope>NUCLEOTIDE SEQUENCE [LARGE SCALE GENOMIC DNA]</scope>
    <source>
        <strain evidence="1 2">ATCC 29315</strain>
    </source>
</reference>
<gene>
    <name evidence="1" type="ORF">NEIELOOT_02172</name>
</gene>